<dbReference type="eggNOG" id="KOG1100">
    <property type="taxonomic scope" value="Eukaryota"/>
</dbReference>
<name>A0A059C0V9_EUCGR</name>
<dbReference type="STRING" id="71139.A0A059C0V9"/>
<evidence type="ECO:0000256" key="4">
    <source>
        <dbReference type="PROSITE-ProRule" id="PRU00175"/>
    </source>
</evidence>
<dbReference type="GO" id="GO:0008270">
    <property type="term" value="F:zinc ion binding"/>
    <property type="evidence" value="ECO:0007669"/>
    <property type="project" value="UniProtKB-KW"/>
</dbReference>
<organism evidence="8">
    <name type="scientific">Eucalyptus grandis</name>
    <name type="common">Flooded gum</name>
    <dbReference type="NCBI Taxonomy" id="71139"/>
    <lineage>
        <taxon>Eukaryota</taxon>
        <taxon>Viridiplantae</taxon>
        <taxon>Streptophyta</taxon>
        <taxon>Embryophyta</taxon>
        <taxon>Tracheophyta</taxon>
        <taxon>Spermatophyta</taxon>
        <taxon>Magnoliopsida</taxon>
        <taxon>eudicotyledons</taxon>
        <taxon>Gunneridae</taxon>
        <taxon>Pentapetalae</taxon>
        <taxon>rosids</taxon>
        <taxon>malvids</taxon>
        <taxon>Myrtales</taxon>
        <taxon>Myrtaceae</taxon>
        <taxon>Myrtoideae</taxon>
        <taxon>Eucalypteae</taxon>
        <taxon>Eucalyptus</taxon>
    </lineage>
</organism>
<evidence type="ECO:0000256" key="2">
    <source>
        <dbReference type="ARBA" id="ARBA00022771"/>
    </source>
</evidence>
<proteinExistence type="predicted"/>
<feature type="region of interest" description="Disordered" evidence="6">
    <location>
        <begin position="24"/>
        <end position="47"/>
    </location>
</feature>
<keyword evidence="5" id="KW-0175">Coiled coil</keyword>
<dbReference type="FunFam" id="3.30.40.10:FF:000239">
    <property type="entry name" value="probable BOI-related E3 ubiquitin-protein ligase 2"/>
    <property type="match status" value="1"/>
</dbReference>
<dbReference type="PANTHER" id="PTHR42647">
    <property type="entry name" value="SBP (S-RIBONUCLEASE BINDING PROTEIN) FAMILY PROTEIN"/>
    <property type="match status" value="1"/>
</dbReference>
<reference evidence="8" key="1">
    <citation type="submission" date="2013-07" db="EMBL/GenBank/DDBJ databases">
        <title>The genome of Eucalyptus grandis.</title>
        <authorList>
            <person name="Schmutz J."/>
            <person name="Hayes R."/>
            <person name="Myburg A."/>
            <person name="Tuskan G."/>
            <person name="Grattapaglia D."/>
            <person name="Rokhsar D.S."/>
        </authorList>
    </citation>
    <scope>NUCLEOTIDE SEQUENCE</scope>
    <source>
        <tissue evidence="8">Leaf extractions</tissue>
    </source>
</reference>
<feature type="coiled-coil region" evidence="5">
    <location>
        <begin position="188"/>
        <end position="243"/>
    </location>
</feature>
<dbReference type="InParanoid" id="A0A059C0V9"/>
<dbReference type="OrthoDB" id="1711136at2759"/>
<evidence type="ECO:0000259" key="7">
    <source>
        <dbReference type="PROSITE" id="PS50089"/>
    </source>
</evidence>
<dbReference type="PIRSF" id="PIRSF036836">
    <property type="entry name" value="RNase_bind_SBP1"/>
    <property type="match status" value="1"/>
</dbReference>
<dbReference type="PROSITE" id="PS50089">
    <property type="entry name" value="ZF_RING_2"/>
    <property type="match status" value="1"/>
</dbReference>
<dbReference type="AlphaFoldDB" id="A0A059C0V9"/>
<keyword evidence="2 4" id="KW-0863">Zinc-finger</keyword>
<gene>
    <name evidence="8" type="ORF">EUGRSUZ_E00327</name>
</gene>
<evidence type="ECO:0000313" key="8">
    <source>
        <dbReference type="EMBL" id="KCW71846.1"/>
    </source>
</evidence>
<dbReference type="OMA" id="CMLADSR"/>
<feature type="domain" description="RING-type" evidence="7">
    <location>
        <begin position="284"/>
        <end position="318"/>
    </location>
</feature>
<sequence>MAVQAQYPSNILFLNRNVQEGRDFSAQAHPGGHLDQSNALLNNGGSAYPRKRGREAAISPDHTSSFMELYTLQPQPQPQPQLVDLAQLHNQQSANAVSIGLRLSPCDLQNQHLSRRSATPSPSPSPSPSPTSSLFSNDFASIIKQQREEIDQFLQAQGEQLRRTLAEKRRRQYRALLVAAEESVARRLREKDAEAEKAARRNAELSARAAQLGAEVRAWEAKARAQEAAAASLQAQLVKAQAMMVSENNGGGGGGEAGPPEAQAEDAESVYADPDRAVGSGPGCRACGERVATVVLLPCRHFCVCAECDRVVGACPVCFCMRGSSVEVFLR</sequence>
<dbReference type="GO" id="GO:0004842">
    <property type="term" value="F:ubiquitin-protein transferase activity"/>
    <property type="evidence" value="ECO:0000318"/>
    <property type="project" value="GO_Central"/>
</dbReference>
<dbReference type="PANTHER" id="PTHR42647:SF5">
    <property type="entry name" value="SBP (S-RIBONUCLEASE BINDING PROTEIN) FAMILY PROTEIN"/>
    <property type="match status" value="1"/>
</dbReference>
<dbReference type="InterPro" id="IPR001841">
    <property type="entry name" value="Znf_RING"/>
</dbReference>
<evidence type="ECO:0000256" key="3">
    <source>
        <dbReference type="ARBA" id="ARBA00022833"/>
    </source>
</evidence>
<feature type="compositionally biased region" description="Polar residues" evidence="6">
    <location>
        <begin position="35"/>
        <end position="45"/>
    </location>
</feature>
<dbReference type="CDD" id="cd16649">
    <property type="entry name" value="mRING-HC-C3HC5_CGRF1-like"/>
    <property type="match status" value="1"/>
</dbReference>
<feature type="region of interest" description="Disordered" evidence="6">
    <location>
        <begin position="246"/>
        <end position="268"/>
    </location>
</feature>
<evidence type="ECO:0000256" key="5">
    <source>
        <dbReference type="SAM" id="Coils"/>
    </source>
</evidence>
<evidence type="ECO:0000256" key="1">
    <source>
        <dbReference type="ARBA" id="ARBA00022723"/>
    </source>
</evidence>
<dbReference type="EMBL" id="KK198757">
    <property type="protein sequence ID" value="KCW71846.1"/>
    <property type="molecule type" value="Genomic_DNA"/>
</dbReference>
<keyword evidence="1" id="KW-0479">Metal-binding</keyword>
<keyword evidence="3" id="KW-0862">Zinc</keyword>
<feature type="region of interest" description="Disordered" evidence="6">
    <location>
        <begin position="112"/>
        <end position="135"/>
    </location>
</feature>
<dbReference type="KEGG" id="egr:104443594"/>
<evidence type="ECO:0000256" key="6">
    <source>
        <dbReference type="SAM" id="MobiDB-lite"/>
    </source>
</evidence>
<dbReference type="Gramene" id="KCW71846">
    <property type="protein sequence ID" value="KCW71846"/>
    <property type="gene ID" value="EUGRSUZ_E00327"/>
</dbReference>
<dbReference type="InterPro" id="IPR013083">
    <property type="entry name" value="Znf_RING/FYVE/PHD"/>
</dbReference>
<dbReference type="Gene3D" id="3.30.40.10">
    <property type="entry name" value="Zinc/RING finger domain, C3HC4 (zinc finger)"/>
    <property type="match status" value="1"/>
</dbReference>
<accession>A0A059C0V9</accession>
<protein>
    <recommendedName>
        <fullName evidence="7">RING-type domain-containing protein</fullName>
    </recommendedName>
</protein>
<dbReference type="Pfam" id="PF13920">
    <property type="entry name" value="zf-C3HC4_3"/>
    <property type="match status" value="1"/>
</dbReference>